<keyword evidence="4" id="KW-1185">Reference proteome</keyword>
<dbReference type="InterPro" id="IPR036265">
    <property type="entry name" value="HIT-like_sf"/>
</dbReference>
<evidence type="ECO:0000313" key="3">
    <source>
        <dbReference type="EMBL" id="SEH30400.1"/>
    </source>
</evidence>
<evidence type="ECO:0000256" key="1">
    <source>
        <dbReference type="PROSITE-ProRule" id="PRU00464"/>
    </source>
</evidence>
<protein>
    <submittedName>
        <fullName evidence="3">Diadenosine tetraphosphate (Ap4A) hydrolase</fullName>
    </submittedName>
</protein>
<reference evidence="4" key="1">
    <citation type="submission" date="2016-10" db="EMBL/GenBank/DDBJ databases">
        <authorList>
            <person name="Varghese N."/>
            <person name="Submissions S."/>
        </authorList>
    </citation>
    <scope>NUCLEOTIDE SEQUENCE [LARGE SCALE GENOMIC DNA]</scope>
    <source>
        <strain evidence="4">DSM 13234</strain>
    </source>
</reference>
<dbReference type="Gene3D" id="3.30.428.10">
    <property type="entry name" value="HIT-like"/>
    <property type="match status" value="1"/>
</dbReference>
<comment type="caution">
    <text evidence="1">Lacks conserved residue(s) required for the propagation of feature annotation.</text>
</comment>
<dbReference type="Pfam" id="PF01230">
    <property type="entry name" value="HIT"/>
    <property type="match status" value="1"/>
</dbReference>
<dbReference type="InterPro" id="IPR026026">
    <property type="entry name" value="HIT_Hint"/>
</dbReference>
<organism evidence="3 4">
    <name type="scientific">Magnetospirillum fulvum</name>
    <name type="common">Rhodospirillum fulvum</name>
    <dbReference type="NCBI Taxonomy" id="1082"/>
    <lineage>
        <taxon>Bacteria</taxon>
        <taxon>Pseudomonadati</taxon>
        <taxon>Pseudomonadota</taxon>
        <taxon>Alphaproteobacteria</taxon>
        <taxon>Rhodospirillales</taxon>
        <taxon>Rhodospirillaceae</taxon>
        <taxon>Magnetospirillum</taxon>
    </lineage>
</organism>
<dbReference type="AlphaFoldDB" id="A0A1H6H8F9"/>
<dbReference type="RefSeq" id="WP_074765987.1">
    <property type="nucleotide sequence ID" value="NZ_FNWO01000003.1"/>
</dbReference>
<proteinExistence type="predicted"/>
<keyword evidence="3" id="KW-0378">Hydrolase</keyword>
<sequence>MFELHPKLFADTIPLAEWPLCRVLMMNERTYPWLILVPRRADISEIGELEAADRALLIEEIARLSGIVRARLSPDRINVAALGNVVSQLHVHVIARFKTDPAWPRPVWGAQPVVPYSDGELDRQAGLWSAALE</sequence>
<name>A0A1H6H8F9_MAGFU</name>
<dbReference type="OrthoDB" id="9799145at2"/>
<evidence type="ECO:0000313" key="4">
    <source>
        <dbReference type="Proteomes" id="UP000182983"/>
    </source>
</evidence>
<dbReference type="EMBL" id="FNWO01000003">
    <property type="protein sequence ID" value="SEH30400.1"/>
    <property type="molecule type" value="Genomic_DNA"/>
</dbReference>
<evidence type="ECO:0000259" key="2">
    <source>
        <dbReference type="PROSITE" id="PS51084"/>
    </source>
</evidence>
<gene>
    <name evidence="3" type="ORF">SAMN04244559_00904</name>
</gene>
<dbReference type="PROSITE" id="PS51084">
    <property type="entry name" value="HIT_2"/>
    <property type="match status" value="1"/>
</dbReference>
<dbReference type="Proteomes" id="UP000182983">
    <property type="component" value="Unassembled WGS sequence"/>
</dbReference>
<dbReference type="GO" id="GO:0016787">
    <property type="term" value="F:hydrolase activity"/>
    <property type="evidence" value="ECO:0007669"/>
    <property type="project" value="UniProtKB-KW"/>
</dbReference>
<accession>A0A1H6H8F9</accession>
<dbReference type="SUPFAM" id="SSF54197">
    <property type="entry name" value="HIT-like"/>
    <property type="match status" value="1"/>
</dbReference>
<dbReference type="InterPro" id="IPR011146">
    <property type="entry name" value="HIT-like"/>
</dbReference>
<dbReference type="PIRSF" id="PIRSF000714">
    <property type="entry name" value="HIT"/>
    <property type="match status" value="1"/>
</dbReference>
<feature type="domain" description="HIT" evidence="2">
    <location>
        <begin position="34"/>
        <end position="103"/>
    </location>
</feature>